<evidence type="ECO:0000256" key="5">
    <source>
        <dbReference type="ARBA" id="ARBA00022989"/>
    </source>
</evidence>
<dbReference type="PANTHER" id="PTHR30193:SF37">
    <property type="entry name" value="INNER MEMBRANE ABC TRANSPORTER PERMEASE PROTEIN YCJO"/>
    <property type="match status" value="1"/>
</dbReference>
<dbReference type="GO" id="GO:0005886">
    <property type="term" value="C:plasma membrane"/>
    <property type="evidence" value="ECO:0007669"/>
    <property type="project" value="UniProtKB-SubCell"/>
</dbReference>
<gene>
    <name evidence="9" type="ORF">GA0061102_100987</name>
</gene>
<feature type="transmembrane region" description="Helical" evidence="7">
    <location>
        <begin position="105"/>
        <end position="131"/>
    </location>
</feature>
<dbReference type="AlphaFoldDB" id="A0A1C3V7D2"/>
<evidence type="ECO:0000313" key="10">
    <source>
        <dbReference type="Proteomes" id="UP000199435"/>
    </source>
</evidence>
<evidence type="ECO:0000256" key="4">
    <source>
        <dbReference type="ARBA" id="ARBA00022692"/>
    </source>
</evidence>
<feature type="transmembrane region" description="Helical" evidence="7">
    <location>
        <begin position="292"/>
        <end position="319"/>
    </location>
</feature>
<accession>A0A1C3V7D2</accession>
<dbReference type="OrthoDB" id="7939379at2"/>
<evidence type="ECO:0000256" key="2">
    <source>
        <dbReference type="ARBA" id="ARBA00022448"/>
    </source>
</evidence>
<keyword evidence="4 7" id="KW-0812">Transmembrane</keyword>
<keyword evidence="5 7" id="KW-1133">Transmembrane helix</keyword>
<proteinExistence type="inferred from homology"/>
<comment type="similarity">
    <text evidence="7">Belongs to the binding-protein-dependent transport system permease family.</text>
</comment>
<dbReference type="InterPro" id="IPR051393">
    <property type="entry name" value="ABC_transporter_permease"/>
</dbReference>
<dbReference type="CDD" id="cd06261">
    <property type="entry name" value="TM_PBP2"/>
    <property type="match status" value="1"/>
</dbReference>
<evidence type="ECO:0000256" key="1">
    <source>
        <dbReference type="ARBA" id="ARBA00004651"/>
    </source>
</evidence>
<keyword evidence="2 7" id="KW-0813">Transport</keyword>
<dbReference type="InterPro" id="IPR000515">
    <property type="entry name" value="MetI-like"/>
</dbReference>
<feature type="transmembrane region" description="Helical" evidence="7">
    <location>
        <begin position="55"/>
        <end position="78"/>
    </location>
</feature>
<dbReference type="PANTHER" id="PTHR30193">
    <property type="entry name" value="ABC TRANSPORTER PERMEASE PROTEIN"/>
    <property type="match status" value="1"/>
</dbReference>
<dbReference type="Gene3D" id="1.10.3720.10">
    <property type="entry name" value="MetI-like"/>
    <property type="match status" value="1"/>
</dbReference>
<dbReference type="SUPFAM" id="SSF161098">
    <property type="entry name" value="MetI-like"/>
    <property type="match status" value="1"/>
</dbReference>
<dbReference type="EMBL" id="FMAH01000009">
    <property type="protein sequence ID" value="SCB23549.1"/>
    <property type="molecule type" value="Genomic_DNA"/>
</dbReference>
<feature type="transmembrane region" description="Helical" evidence="7">
    <location>
        <begin position="143"/>
        <end position="163"/>
    </location>
</feature>
<feature type="domain" description="ABC transmembrane type-1" evidence="8">
    <location>
        <begin position="105"/>
        <end position="319"/>
    </location>
</feature>
<keyword evidence="9" id="KW-0762">Sugar transport</keyword>
<evidence type="ECO:0000259" key="8">
    <source>
        <dbReference type="PROSITE" id="PS50928"/>
    </source>
</evidence>
<dbReference type="RefSeq" id="WP_092846749.1">
    <property type="nucleotide sequence ID" value="NZ_FMAH01000009.1"/>
</dbReference>
<dbReference type="STRING" id="411945.GA0061102_100987"/>
<keyword evidence="3" id="KW-1003">Cell membrane</keyword>
<reference evidence="10" key="1">
    <citation type="submission" date="2016-08" db="EMBL/GenBank/DDBJ databases">
        <authorList>
            <person name="Varghese N."/>
            <person name="Submissions Spin"/>
        </authorList>
    </citation>
    <scope>NUCLEOTIDE SEQUENCE [LARGE SCALE GENOMIC DNA]</scope>
    <source>
        <strain evidence="10">HAMBI 2971</strain>
    </source>
</reference>
<keyword evidence="6 7" id="KW-0472">Membrane</keyword>
<keyword evidence="10" id="KW-1185">Reference proteome</keyword>
<evidence type="ECO:0000256" key="3">
    <source>
        <dbReference type="ARBA" id="ARBA00022475"/>
    </source>
</evidence>
<organism evidence="9 10">
    <name type="scientific">Rhizobium miluonense</name>
    <dbReference type="NCBI Taxonomy" id="411945"/>
    <lineage>
        <taxon>Bacteria</taxon>
        <taxon>Pseudomonadati</taxon>
        <taxon>Pseudomonadota</taxon>
        <taxon>Alphaproteobacteria</taxon>
        <taxon>Hyphomicrobiales</taxon>
        <taxon>Rhizobiaceae</taxon>
        <taxon>Rhizobium/Agrobacterium group</taxon>
        <taxon>Rhizobium</taxon>
    </lineage>
</organism>
<dbReference type="GO" id="GO:0055085">
    <property type="term" value="P:transmembrane transport"/>
    <property type="evidence" value="ECO:0007669"/>
    <property type="project" value="InterPro"/>
</dbReference>
<evidence type="ECO:0000256" key="6">
    <source>
        <dbReference type="ARBA" id="ARBA00023136"/>
    </source>
</evidence>
<evidence type="ECO:0000313" key="9">
    <source>
        <dbReference type="EMBL" id="SCB23549.1"/>
    </source>
</evidence>
<name>A0A1C3V7D2_9HYPH</name>
<dbReference type="Pfam" id="PF00528">
    <property type="entry name" value="BPD_transp_1"/>
    <property type="match status" value="1"/>
</dbReference>
<dbReference type="Proteomes" id="UP000199435">
    <property type="component" value="Unassembled WGS sequence"/>
</dbReference>
<sequence length="325" mass="34977">MDVGNEVRDGLSNYRARRTGWARLAKKQGGRSIAPRDDLSPFGTRYIGVLYVSPALILFSALVLIPFLQSFCLAFYSWDGLGERRFVGLANFVALAKTDKLRAAFLHAFVLIFFYSILTTGLALLLVGVLARSRVRGASIFQTLLFIPYIIAPTAVATIWRWILSPDGPLNSFLALVGLGNLARPWLGDFTFALPAVGLVGTWTLLGVALSMLLAGVQKIPQELYDAARVDGASAFREFMTVTLPGLRAEVSVVLVLTTTAALRSFDTIYVLTQGGPGGSTVVPSWLVYNEAFVAGRVGAAAAVGIVLLVAVILANVVITRLGRR</sequence>
<comment type="subcellular location">
    <subcellularLocation>
        <location evidence="1 7">Cell membrane</location>
        <topology evidence="1 7">Multi-pass membrane protein</topology>
    </subcellularLocation>
</comment>
<evidence type="ECO:0000256" key="7">
    <source>
        <dbReference type="RuleBase" id="RU363032"/>
    </source>
</evidence>
<dbReference type="InterPro" id="IPR035906">
    <property type="entry name" value="MetI-like_sf"/>
</dbReference>
<dbReference type="PROSITE" id="PS50928">
    <property type="entry name" value="ABC_TM1"/>
    <property type="match status" value="1"/>
</dbReference>
<protein>
    <submittedName>
        <fullName evidence="9">Multiple sugar transport system permease protein</fullName>
    </submittedName>
</protein>
<feature type="transmembrane region" description="Helical" evidence="7">
    <location>
        <begin position="192"/>
        <end position="215"/>
    </location>
</feature>